<feature type="non-terminal residue" evidence="1">
    <location>
        <position position="1"/>
    </location>
</feature>
<name>G4U0U1_SERID</name>
<dbReference type="InParanoid" id="G4U0U1"/>
<dbReference type="AlphaFoldDB" id="G4U0U1"/>
<evidence type="ECO:0000313" key="1">
    <source>
        <dbReference type="EMBL" id="CCA77184.1"/>
    </source>
</evidence>
<keyword evidence="2" id="KW-1185">Reference proteome</keyword>
<reference evidence="1 2" key="1">
    <citation type="journal article" date="2011" name="PLoS Pathog.">
        <title>Endophytic Life Strategies Decoded by Genome and Transcriptome Analyses of the Mutualistic Root Symbiont Piriformospora indica.</title>
        <authorList>
            <person name="Zuccaro A."/>
            <person name="Lahrmann U."/>
            <person name="Guldener U."/>
            <person name="Langen G."/>
            <person name="Pfiffi S."/>
            <person name="Biedenkopf D."/>
            <person name="Wong P."/>
            <person name="Samans B."/>
            <person name="Grimm C."/>
            <person name="Basiewicz M."/>
            <person name="Murat C."/>
            <person name="Martin F."/>
            <person name="Kogel K.H."/>
        </authorList>
    </citation>
    <scope>NUCLEOTIDE SEQUENCE [LARGE SCALE GENOMIC DNA]</scope>
    <source>
        <strain evidence="1 2">DSM 11827</strain>
    </source>
</reference>
<evidence type="ECO:0000313" key="2">
    <source>
        <dbReference type="Proteomes" id="UP000007148"/>
    </source>
</evidence>
<dbReference type="Proteomes" id="UP000007148">
    <property type="component" value="Unassembled WGS sequence"/>
</dbReference>
<accession>G4U0U1</accession>
<proteinExistence type="predicted"/>
<organism evidence="1 2">
    <name type="scientific">Serendipita indica (strain DSM 11827)</name>
    <name type="common">Root endophyte fungus</name>
    <name type="synonym">Piriformospora indica</name>
    <dbReference type="NCBI Taxonomy" id="1109443"/>
    <lineage>
        <taxon>Eukaryota</taxon>
        <taxon>Fungi</taxon>
        <taxon>Dikarya</taxon>
        <taxon>Basidiomycota</taxon>
        <taxon>Agaricomycotina</taxon>
        <taxon>Agaricomycetes</taxon>
        <taxon>Sebacinales</taxon>
        <taxon>Serendipitaceae</taxon>
        <taxon>Serendipita</taxon>
    </lineage>
</organism>
<gene>
    <name evidence="1" type="ORF">PIIN_11166</name>
</gene>
<comment type="caution">
    <text evidence="1">The sequence shown here is derived from an EMBL/GenBank/DDBJ whole genome shotgun (WGS) entry which is preliminary data.</text>
</comment>
<dbReference type="EMBL" id="CAFZ01001346">
    <property type="protein sequence ID" value="CCA77184.1"/>
    <property type="molecule type" value="Genomic_DNA"/>
</dbReference>
<protein>
    <submittedName>
        <fullName evidence="1">Uncharacterized protein</fullName>
    </submittedName>
</protein>
<dbReference type="HOGENOM" id="CLU_2475033_0_0_1"/>
<sequence>TEVTDSGTTATTFDQLPCISTGVQRSAVALRESWTSLEQSLSATERLHLFYGRTYLSVYLEINRAMDCKPVHSHPETGALLLPITPSL</sequence>